<dbReference type="EMBL" id="WJBH02000002">
    <property type="protein sequence ID" value="KAI9562478.1"/>
    <property type="molecule type" value="Genomic_DNA"/>
</dbReference>
<gene>
    <name evidence="1" type="ORF">GHT06_009914</name>
</gene>
<protein>
    <submittedName>
        <fullName evidence="1">Uncharacterized protein</fullName>
    </submittedName>
</protein>
<proteinExistence type="predicted"/>
<name>A0AAD5LHM4_9CRUS</name>
<dbReference type="AlphaFoldDB" id="A0AAD5LHM4"/>
<evidence type="ECO:0000313" key="2">
    <source>
        <dbReference type="Proteomes" id="UP000820818"/>
    </source>
</evidence>
<evidence type="ECO:0000313" key="1">
    <source>
        <dbReference type="EMBL" id="KAI9562478.1"/>
    </source>
</evidence>
<comment type="caution">
    <text evidence="1">The sequence shown here is derived from an EMBL/GenBank/DDBJ whole genome shotgun (WGS) entry which is preliminary data.</text>
</comment>
<keyword evidence="2" id="KW-1185">Reference proteome</keyword>
<dbReference type="PANTHER" id="PTHR33244">
    <property type="entry name" value="INTEGRASE CATALYTIC DOMAIN-CONTAINING PROTEIN-RELATED"/>
    <property type="match status" value="1"/>
</dbReference>
<reference evidence="1 2" key="1">
    <citation type="submission" date="2022-05" db="EMBL/GenBank/DDBJ databases">
        <title>A multi-omics perspective on studying reproductive biology in Daphnia sinensis.</title>
        <authorList>
            <person name="Jia J."/>
        </authorList>
    </citation>
    <scope>NUCLEOTIDE SEQUENCE [LARGE SCALE GENOMIC DNA]</scope>
    <source>
        <strain evidence="1 2">WSL</strain>
    </source>
</reference>
<accession>A0AAD5LHM4</accession>
<organism evidence="1 2">
    <name type="scientific">Daphnia sinensis</name>
    <dbReference type="NCBI Taxonomy" id="1820382"/>
    <lineage>
        <taxon>Eukaryota</taxon>
        <taxon>Metazoa</taxon>
        <taxon>Ecdysozoa</taxon>
        <taxon>Arthropoda</taxon>
        <taxon>Crustacea</taxon>
        <taxon>Branchiopoda</taxon>
        <taxon>Diplostraca</taxon>
        <taxon>Cladocera</taxon>
        <taxon>Anomopoda</taxon>
        <taxon>Daphniidae</taxon>
        <taxon>Daphnia</taxon>
        <taxon>Daphnia similis group</taxon>
    </lineage>
</organism>
<dbReference type="Proteomes" id="UP000820818">
    <property type="component" value="Linkage Group LG2"/>
</dbReference>
<dbReference type="PANTHER" id="PTHR33244:SF3">
    <property type="entry name" value="PEPTIDASE A2 DOMAIN-CONTAINING PROTEIN"/>
    <property type="match status" value="1"/>
</dbReference>
<sequence>MKKLIAGSWTAGAFDPDKFGKALLLFRNAPFSGGASPSQIVFNRPTRDTIPAHRRSFARRWQKAASSLEKRARRDRDLQVNHHNHTAHPLPPLAIGDRVIIQHPISKRWLTQGIVVEIGAFRDYLIKTPAGRLFRRILLRGKCIELPAFQTFVSHRLNAGHPGLNWGHFNLQSNALPLSYTPFSYNEEQKNEISVITSQNIKSFSQLLNIGHVTLHN</sequence>